<evidence type="ECO:0000256" key="2">
    <source>
        <dbReference type="ARBA" id="ARBA00022475"/>
    </source>
</evidence>
<dbReference type="RefSeq" id="WP_052515350.1">
    <property type="nucleotide sequence ID" value="NZ_AZAC01000032.1"/>
</dbReference>
<gene>
    <name evidence="13" type="ORF">X474_19270</name>
</gene>
<dbReference type="GO" id="GO:0006935">
    <property type="term" value="P:chemotaxis"/>
    <property type="evidence" value="ECO:0007669"/>
    <property type="project" value="TreeGrafter"/>
</dbReference>
<dbReference type="InterPro" id="IPR003660">
    <property type="entry name" value="HAMP_dom"/>
</dbReference>
<evidence type="ECO:0000256" key="5">
    <source>
        <dbReference type="ARBA" id="ARBA00022989"/>
    </source>
</evidence>
<accession>A0A0D2J2T2</accession>
<dbReference type="PROSITE" id="PS50111">
    <property type="entry name" value="CHEMOTAXIS_TRANSDUC_2"/>
    <property type="match status" value="1"/>
</dbReference>
<evidence type="ECO:0000256" key="9">
    <source>
        <dbReference type="SAM" id="MobiDB-lite"/>
    </source>
</evidence>
<evidence type="ECO:0000256" key="1">
    <source>
        <dbReference type="ARBA" id="ARBA00004651"/>
    </source>
</evidence>
<evidence type="ECO:0008006" key="15">
    <source>
        <dbReference type="Google" id="ProtNLM"/>
    </source>
</evidence>
<name>A0A0D2J2T2_9BACT</name>
<keyword evidence="14" id="KW-1185">Reference proteome</keyword>
<dbReference type="FunCoup" id="A0A0D2J2T2">
    <property type="interactions" value="154"/>
</dbReference>
<dbReference type="Gene3D" id="3.30.450.20">
    <property type="entry name" value="PAS domain"/>
    <property type="match status" value="1"/>
</dbReference>
<dbReference type="CDD" id="cd11386">
    <property type="entry name" value="MCP_signal"/>
    <property type="match status" value="1"/>
</dbReference>
<dbReference type="OrthoDB" id="5422635at2"/>
<keyword evidence="8" id="KW-0807">Transducer</keyword>
<dbReference type="GO" id="GO:0005886">
    <property type="term" value="C:plasma membrane"/>
    <property type="evidence" value="ECO:0007669"/>
    <property type="project" value="UniProtKB-SubCell"/>
</dbReference>
<keyword evidence="2" id="KW-1003">Cell membrane</keyword>
<evidence type="ECO:0000259" key="12">
    <source>
        <dbReference type="PROSITE" id="PS50885"/>
    </source>
</evidence>
<feature type="domain" description="Methyl-accepting transducer" evidence="11">
    <location>
        <begin position="272"/>
        <end position="501"/>
    </location>
</feature>
<keyword evidence="4 10" id="KW-0812">Transmembrane</keyword>
<evidence type="ECO:0000256" key="4">
    <source>
        <dbReference type="ARBA" id="ARBA00022692"/>
    </source>
</evidence>
<reference evidence="13 14" key="1">
    <citation type="submission" date="2013-11" db="EMBL/GenBank/DDBJ databases">
        <title>Metagenomic analysis of a methanogenic consortium involved in long chain n-alkane degradation.</title>
        <authorList>
            <person name="Davidova I.A."/>
            <person name="Callaghan A.V."/>
            <person name="Wawrik B."/>
            <person name="Pruitt S."/>
            <person name="Marks C."/>
            <person name="Duncan K.E."/>
            <person name="Suflita J.M."/>
        </authorList>
    </citation>
    <scope>NUCLEOTIDE SEQUENCE [LARGE SCALE GENOMIC DNA]</scope>
    <source>
        <strain evidence="13 14">SPR</strain>
    </source>
</reference>
<dbReference type="Gene3D" id="1.10.287.950">
    <property type="entry name" value="Methyl-accepting chemotaxis protein"/>
    <property type="match status" value="1"/>
</dbReference>
<dbReference type="SMART" id="SM01049">
    <property type="entry name" value="Cache_2"/>
    <property type="match status" value="1"/>
</dbReference>
<dbReference type="FunFam" id="1.10.287.950:FF:000001">
    <property type="entry name" value="Methyl-accepting chemotaxis sensory transducer"/>
    <property type="match status" value="1"/>
</dbReference>
<comment type="caution">
    <text evidence="13">The sequence shown here is derived from an EMBL/GenBank/DDBJ whole genome shotgun (WGS) entry which is preliminary data.</text>
</comment>
<evidence type="ECO:0000256" key="6">
    <source>
        <dbReference type="ARBA" id="ARBA00023136"/>
    </source>
</evidence>
<dbReference type="GO" id="GO:0004888">
    <property type="term" value="F:transmembrane signaling receptor activity"/>
    <property type="evidence" value="ECO:0007669"/>
    <property type="project" value="TreeGrafter"/>
</dbReference>
<evidence type="ECO:0000313" key="14">
    <source>
        <dbReference type="Proteomes" id="UP000032233"/>
    </source>
</evidence>
<sequence length="580" mass="62727">MRRGINLSVRSKIMVLALGAALLMALTYVWVIPTIEKQIFKEKQEKTRNLVEVAVSIVSHYAEEAKSGRMPQKEAQAEAAADIGAIRYMGDNYFWVTDLDAVILMHPINKDLQGKSMADATDANGKRFFWEMARVGKSKGAGFVDYYYAKPGEQNPQPKLSYVKLVPEWGWLVGTGIYVDDVKKQVAAITYTILAVVLGIFVLTILASVFMSKTITAPLLRALVLVKDIAEGDGDLRARLEVTTKDEVGKLCREFNRFVQKLHDLIAGAKESTSIVRRSTDEISLGNQNLSERIQQQASSIEETASAMEEMSSAVNQEAEHANQANALAQKTADMAEKGGQVVKTTITAMEEVNTASHKINEITTVVNEIAFQTNLLALNAAVEAARAGEAGRGFAVVAGEVRNLAGRSAKAAKEIQELITDSVGKVEQGNNLVKQSGELLNEIIQNVKSVAETTGEITASIKEQAQGIGEVNKAVSLMDEAVQSNAAMVEEVASASEEMAAAAEELSAQMGRFRVDESIARDRPLKKNAKTAANRPASKPVNRTGGARPSAKASQSKPANAKGDDDLFGDIDMDGFEEF</sequence>
<dbReference type="PANTHER" id="PTHR43531">
    <property type="entry name" value="PROTEIN ICFG"/>
    <property type="match status" value="1"/>
</dbReference>
<dbReference type="CDD" id="cd06225">
    <property type="entry name" value="HAMP"/>
    <property type="match status" value="1"/>
</dbReference>
<dbReference type="AlphaFoldDB" id="A0A0D2J2T2"/>
<dbReference type="PANTHER" id="PTHR43531:SF14">
    <property type="entry name" value="METHYL-ACCEPTING CHEMOTAXIS PROTEIN I-RELATED"/>
    <property type="match status" value="1"/>
</dbReference>
<dbReference type="SMART" id="SM00283">
    <property type="entry name" value="MA"/>
    <property type="match status" value="1"/>
</dbReference>
<feature type="region of interest" description="Disordered" evidence="9">
    <location>
        <begin position="518"/>
        <end position="580"/>
    </location>
</feature>
<dbReference type="Pfam" id="PF00015">
    <property type="entry name" value="MCPsignal"/>
    <property type="match status" value="1"/>
</dbReference>
<dbReference type="SUPFAM" id="SSF58104">
    <property type="entry name" value="Methyl-accepting chemotaxis protein (MCP) signaling domain"/>
    <property type="match status" value="1"/>
</dbReference>
<evidence type="ECO:0000256" key="8">
    <source>
        <dbReference type="PROSITE-ProRule" id="PRU00284"/>
    </source>
</evidence>
<comment type="similarity">
    <text evidence="7">Belongs to the methyl-accepting chemotaxis (MCP) protein family.</text>
</comment>
<keyword evidence="6 10" id="KW-0472">Membrane</keyword>
<proteinExistence type="inferred from homology"/>
<dbReference type="Pfam" id="PF00672">
    <property type="entry name" value="HAMP"/>
    <property type="match status" value="1"/>
</dbReference>
<dbReference type="InterPro" id="IPR033480">
    <property type="entry name" value="sCache_2"/>
</dbReference>
<feature type="compositionally biased region" description="Acidic residues" evidence="9">
    <location>
        <begin position="567"/>
        <end position="580"/>
    </location>
</feature>
<evidence type="ECO:0000256" key="10">
    <source>
        <dbReference type="SAM" id="Phobius"/>
    </source>
</evidence>
<comment type="subcellular location">
    <subcellularLocation>
        <location evidence="1">Cell membrane</location>
        <topology evidence="1">Multi-pass membrane protein</topology>
    </subcellularLocation>
</comment>
<dbReference type="EMBL" id="AZAC01000032">
    <property type="protein sequence ID" value="KIX12474.1"/>
    <property type="molecule type" value="Genomic_DNA"/>
</dbReference>
<dbReference type="STRING" id="1429043.X474_19270"/>
<evidence type="ECO:0000256" key="7">
    <source>
        <dbReference type="ARBA" id="ARBA00029447"/>
    </source>
</evidence>
<evidence type="ECO:0000256" key="3">
    <source>
        <dbReference type="ARBA" id="ARBA00022481"/>
    </source>
</evidence>
<dbReference type="GO" id="GO:0007165">
    <property type="term" value="P:signal transduction"/>
    <property type="evidence" value="ECO:0007669"/>
    <property type="project" value="UniProtKB-KW"/>
</dbReference>
<keyword evidence="5 10" id="KW-1133">Transmembrane helix</keyword>
<evidence type="ECO:0000259" key="11">
    <source>
        <dbReference type="PROSITE" id="PS50111"/>
    </source>
</evidence>
<feature type="transmembrane region" description="Helical" evidence="10">
    <location>
        <begin position="188"/>
        <end position="211"/>
    </location>
</feature>
<dbReference type="InParanoid" id="A0A0D2J2T2"/>
<evidence type="ECO:0000313" key="13">
    <source>
        <dbReference type="EMBL" id="KIX12474.1"/>
    </source>
</evidence>
<dbReference type="InterPro" id="IPR004089">
    <property type="entry name" value="MCPsignal_dom"/>
</dbReference>
<dbReference type="PROSITE" id="PS50885">
    <property type="entry name" value="HAMP"/>
    <property type="match status" value="1"/>
</dbReference>
<protein>
    <recommendedName>
        <fullName evidence="15">Methyl-accepting chemotaxis protein</fullName>
    </recommendedName>
</protein>
<dbReference type="SMART" id="SM00304">
    <property type="entry name" value="HAMP"/>
    <property type="match status" value="1"/>
</dbReference>
<keyword evidence="3" id="KW-0488">Methylation</keyword>
<organism evidence="13 14">
    <name type="scientific">Dethiosulfatarculus sandiegensis</name>
    <dbReference type="NCBI Taxonomy" id="1429043"/>
    <lineage>
        <taxon>Bacteria</taxon>
        <taxon>Pseudomonadati</taxon>
        <taxon>Thermodesulfobacteriota</taxon>
        <taxon>Desulfarculia</taxon>
        <taxon>Desulfarculales</taxon>
        <taxon>Desulfarculaceae</taxon>
        <taxon>Dethiosulfatarculus</taxon>
    </lineage>
</organism>
<dbReference type="InterPro" id="IPR051310">
    <property type="entry name" value="MCP_chemotaxis"/>
</dbReference>
<dbReference type="Proteomes" id="UP000032233">
    <property type="component" value="Unassembled WGS sequence"/>
</dbReference>
<feature type="domain" description="HAMP" evidence="12">
    <location>
        <begin position="213"/>
        <end position="267"/>
    </location>
</feature>
<dbReference type="Pfam" id="PF17200">
    <property type="entry name" value="sCache_2"/>
    <property type="match status" value="1"/>
</dbReference>